<evidence type="ECO:0000313" key="2">
    <source>
        <dbReference type="EMBL" id="HAF7305439.1"/>
    </source>
</evidence>
<protein>
    <submittedName>
        <fullName evidence="2">Uncharacterized protein</fullName>
    </submittedName>
</protein>
<reference evidence="2" key="2">
    <citation type="submission" date="2018-07" db="EMBL/GenBank/DDBJ databases">
        <authorList>
            <consortium name="NCBI Pathogen Detection Project"/>
        </authorList>
    </citation>
    <scope>NUCLEOTIDE SEQUENCE</scope>
    <source>
        <strain evidence="2">BCW_3411</strain>
    </source>
</reference>
<proteinExistence type="predicted"/>
<evidence type="ECO:0000256" key="1">
    <source>
        <dbReference type="SAM" id="Phobius"/>
    </source>
</evidence>
<name>A0A752A0V6_SALDU</name>
<dbReference type="EMBL" id="DAAWCW010000030">
    <property type="protein sequence ID" value="HAF7305439.1"/>
    <property type="molecule type" value="Genomic_DNA"/>
</dbReference>
<accession>A0A752A0V6</accession>
<feature type="transmembrane region" description="Helical" evidence="1">
    <location>
        <begin position="34"/>
        <end position="59"/>
    </location>
</feature>
<keyword evidence="1" id="KW-0812">Transmembrane</keyword>
<organism evidence="2">
    <name type="scientific">Salmonella dublin</name>
    <dbReference type="NCBI Taxonomy" id="98360"/>
    <lineage>
        <taxon>Bacteria</taxon>
        <taxon>Pseudomonadati</taxon>
        <taxon>Pseudomonadota</taxon>
        <taxon>Gammaproteobacteria</taxon>
        <taxon>Enterobacterales</taxon>
        <taxon>Enterobacteriaceae</taxon>
        <taxon>Salmonella</taxon>
    </lineage>
</organism>
<comment type="caution">
    <text evidence="2">The sequence shown here is derived from an EMBL/GenBank/DDBJ whole genome shotgun (WGS) entry which is preliminary data.</text>
</comment>
<reference evidence="2" key="1">
    <citation type="journal article" date="2018" name="Genome Biol.">
        <title>SKESA: strategic k-mer extension for scrupulous assemblies.</title>
        <authorList>
            <person name="Souvorov A."/>
            <person name="Agarwala R."/>
            <person name="Lipman D.J."/>
        </authorList>
    </citation>
    <scope>NUCLEOTIDE SEQUENCE</scope>
    <source>
        <strain evidence="2">BCW_3411</strain>
    </source>
</reference>
<gene>
    <name evidence="2" type="ORF">GNC54_004610</name>
</gene>
<sequence length="63" mass="7058">MQCGAWLLVILALRWRCAYLFCWGCLMNKKLLDHAVVFFIAAAGFSLLSIAFSILAFAVSMLK</sequence>
<keyword evidence="1" id="KW-1133">Transmembrane helix</keyword>
<keyword evidence="1" id="KW-0472">Membrane</keyword>
<dbReference type="AlphaFoldDB" id="A0A752A0V6"/>